<keyword evidence="2" id="KW-0472">Membrane</keyword>
<dbReference type="AlphaFoldDB" id="A0A4P9W5A0"/>
<organism evidence="3 4">
    <name type="scientific">Blyttiomyces helicus</name>
    <dbReference type="NCBI Taxonomy" id="388810"/>
    <lineage>
        <taxon>Eukaryota</taxon>
        <taxon>Fungi</taxon>
        <taxon>Fungi incertae sedis</taxon>
        <taxon>Chytridiomycota</taxon>
        <taxon>Chytridiomycota incertae sedis</taxon>
        <taxon>Chytridiomycetes</taxon>
        <taxon>Chytridiomycetes incertae sedis</taxon>
        <taxon>Blyttiomyces</taxon>
    </lineage>
</organism>
<keyword evidence="2" id="KW-1133">Transmembrane helix</keyword>
<accession>A0A4P9W5A0</accession>
<dbReference type="EMBL" id="KZ997431">
    <property type="protein sequence ID" value="RKO87424.1"/>
    <property type="molecule type" value="Genomic_DNA"/>
</dbReference>
<name>A0A4P9W5A0_9FUNG</name>
<evidence type="ECO:0000256" key="2">
    <source>
        <dbReference type="SAM" id="Phobius"/>
    </source>
</evidence>
<protein>
    <submittedName>
        <fullName evidence="3">Uncharacterized protein</fullName>
    </submittedName>
</protein>
<sequence length="235" mass="25138">MRDMICKAIRRNILFLNPLRTTQLREPKTYLGNEGVEIVGGLEDGDAADEEGHTEEDAVLGAAAGTETAISSTSRQTIPISDPEQMIVQNPPEPDNETQTTDAVSKTTTHGPEDALRNFLVADAWVILGSLGLALTSLGLSGLLKVVGLVAFSKSLLTTLAIDLEGASELACSTLTDVALGRQHKKEGTGTGLPRRRCVRWTTDGLSSPPHSDASYLSQTPLHTHLKRTGVKLFL</sequence>
<keyword evidence="2" id="KW-0812">Transmembrane</keyword>
<feature type="region of interest" description="Disordered" evidence="1">
    <location>
        <begin position="89"/>
        <end position="110"/>
    </location>
</feature>
<evidence type="ECO:0000256" key="1">
    <source>
        <dbReference type="SAM" id="MobiDB-lite"/>
    </source>
</evidence>
<evidence type="ECO:0000313" key="4">
    <source>
        <dbReference type="Proteomes" id="UP000269721"/>
    </source>
</evidence>
<reference evidence="4" key="1">
    <citation type="journal article" date="2018" name="Nat. Microbiol.">
        <title>Leveraging single-cell genomics to expand the fungal tree of life.</title>
        <authorList>
            <person name="Ahrendt S.R."/>
            <person name="Quandt C.A."/>
            <person name="Ciobanu D."/>
            <person name="Clum A."/>
            <person name="Salamov A."/>
            <person name="Andreopoulos B."/>
            <person name="Cheng J.F."/>
            <person name="Woyke T."/>
            <person name="Pelin A."/>
            <person name="Henrissat B."/>
            <person name="Reynolds N.K."/>
            <person name="Benny G.L."/>
            <person name="Smith M.E."/>
            <person name="James T.Y."/>
            <person name="Grigoriev I.V."/>
        </authorList>
    </citation>
    <scope>NUCLEOTIDE SEQUENCE [LARGE SCALE GENOMIC DNA]</scope>
</reference>
<dbReference type="Proteomes" id="UP000269721">
    <property type="component" value="Unassembled WGS sequence"/>
</dbReference>
<keyword evidence="4" id="KW-1185">Reference proteome</keyword>
<feature type="transmembrane region" description="Helical" evidence="2">
    <location>
        <begin position="125"/>
        <end position="152"/>
    </location>
</feature>
<gene>
    <name evidence="3" type="ORF">BDK51DRAFT_40828</name>
</gene>
<proteinExistence type="predicted"/>
<feature type="compositionally biased region" description="Polar residues" evidence="1">
    <location>
        <begin position="97"/>
        <end position="110"/>
    </location>
</feature>
<evidence type="ECO:0000313" key="3">
    <source>
        <dbReference type="EMBL" id="RKO87424.1"/>
    </source>
</evidence>